<evidence type="ECO:0000256" key="6">
    <source>
        <dbReference type="ARBA" id="ARBA00023125"/>
    </source>
</evidence>
<dbReference type="GO" id="GO:0045892">
    <property type="term" value="P:negative regulation of DNA-templated transcription"/>
    <property type="evidence" value="ECO:0007669"/>
    <property type="project" value="EnsemblPlants"/>
</dbReference>
<sequence length="849" mass="93707">MGSKVCMNASCGITTTREWKRGWRLRSGGYACLCYTCGSAFENSVYCDTFHSEESGWRECKICRKRLHCGCIASTYLIEILDFGGIGCTTCAKISPLNSIHSNEISNGFGSVTANNAADLESPPPKNRVAGSTHDEGKLAQLCRLMEANEAKLLCLSEGADTNAIPGHFRQEEIIHPIGEAGTCFPNASRLSVGLSNFAKPDGIRSILETKDMHGSLAPSLTMTLGAPSGTTGFVPYPCRAAEGREKSEAPPFQQGQRSRPILPKLSKSGPAASSEAKNVAVPELRIARPPADGRGKNQLLPRYWPRITDQELQQLSGVLNSSIVPLFEKVLSASDAGRIGRLVLPKACAEAFFPPISQSEGLPLSIKDVKGGEWTFQFRFWPNNNSRMYVLEGVTPCIQSMQLQAGDTITFSRIDPGGKLIMGFRKATNNSDTQETQTTLPDATASAETSFSADCNIGWSKGESHRGRINGEALQQPTTEKKRYRNIGPKSKRLHMHSEDALELRLTWEEAQDLLRPPPRVKPSVVTIEDHEFEEFDEPPVFGKRTIFVDRSSGGQEQWAQCDDCSKWRKLPEDALLPPKWTCSENVWDSSRCSCSASEEMSPKDLDNLLRLSKDFKKRRIVERHKLSPECEPSGLDALASAAVLGDNIGDFDEPSAGATTKHPRHRPGCTCIVCIQPPSGKGKHKPTCTCNVCMTVKRRFKTLMLRKKKRQLEREAEISQQDNNDHKDESEMISMSSNVALPVNNSENEVGQNKETELAETSAGQIDLNCDPNREEVQIDMPGFSMINIGDPFDSYIKQNGIANLRCDRQSSFGSSLHSQSNGEYSRRLSDEAFLDSVGWNREDRDD</sequence>
<dbReference type="InterPro" id="IPR015300">
    <property type="entry name" value="DNA-bd_pseudobarrel_sf"/>
</dbReference>
<feature type="compositionally biased region" description="Basic and acidic residues" evidence="9">
    <location>
        <begin position="714"/>
        <end position="732"/>
    </location>
</feature>
<keyword evidence="2" id="KW-0479">Metal-binding</keyword>
<dbReference type="PROSITE" id="PS50863">
    <property type="entry name" value="B3"/>
    <property type="match status" value="1"/>
</dbReference>
<feature type="domain" description="CW-type" evidence="11">
    <location>
        <begin position="554"/>
        <end position="604"/>
    </location>
</feature>
<dbReference type="Gramene" id="Manes.18G126700.1.v8.1">
    <property type="protein sequence ID" value="Manes.18G126700.1.v8.1.CDS"/>
    <property type="gene ID" value="Manes.18G126700.v8.1"/>
</dbReference>
<feature type="region of interest" description="Disordered" evidence="9">
    <location>
        <begin position="712"/>
        <end position="763"/>
    </location>
</feature>
<evidence type="ECO:0000256" key="2">
    <source>
        <dbReference type="ARBA" id="ARBA00022723"/>
    </source>
</evidence>
<proteinExistence type="predicted"/>
<feature type="compositionally biased region" description="Polar residues" evidence="9">
    <location>
        <begin position="735"/>
        <end position="753"/>
    </location>
</feature>
<keyword evidence="8" id="KW-0539">Nucleus</keyword>
<dbReference type="PANTHER" id="PTHR46245:SF3">
    <property type="entry name" value="B3 DOMAIN-CONTAINING TRANSCRIPTION REPRESSOR VAL1"/>
    <property type="match status" value="1"/>
</dbReference>
<reference evidence="13" key="1">
    <citation type="journal article" date="2016" name="Nat. Biotechnol.">
        <title>Sequencing wild and cultivated cassava and related species reveals extensive interspecific hybridization and genetic diversity.</title>
        <authorList>
            <person name="Bredeson J.V."/>
            <person name="Lyons J.B."/>
            <person name="Prochnik S.E."/>
            <person name="Wu G.A."/>
            <person name="Ha C.M."/>
            <person name="Edsinger-Gonzales E."/>
            <person name="Grimwood J."/>
            <person name="Schmutz J."/>
            <person name="Rabbi I.Y."/>
            <person name="Egesi C."/>
            <person name="Nauluvula P."/>
            <person name="Lebot V."/>
            <person name="Ndunguru J."/>
            <person name="Mkamilo G."/>
            <person name="Bart R.S."/>
            <person name="Setter T.L."/>
            <person name="Gleadow R.M."/>
            <person name="Kulakow P."/>
            <person name="Ferguson M.E."/>
            <person name="Rounsley S."/>
            <person name="Rokhsar D.S."/>
        </authorList>
    </citation>
    <scope>NUCLEOTIDE SEQUENCE [LARGE SCALE GENOMIC DNA]</scope>
    <source>
        <strain evidence="13">cv. AM560-2</strain>
    </source>
</reference>
<dbReference type="GO" id="GO:0008270">
    <property type="term" value="F:zinc ion binding"/>
    <property type="evidence" value="ECO:0007669"/>
    <property type="project" value="UniProtKB-KW"/>
</dbReference>
<dbReference type="GO" id="GO:0005634">
    <property type="term" value="C:nucleus"/>
    <property type="evidence" value="ECO:0007669"/>
    <property type="project" value="UniProtKB-SubCell"/>
</dbReference>
<dbReference type="Pfam" id="PF07496">
    <property type="entry name" value="zf-CW"/>
    <property type="match status" value="1"/>
</dbReference>
<keyword evidence="6" id="KW-0238">DNA-binding</keyword>
<dbReference type="FunFam" id="2.40.330.10:FF:000006">
    <property type="entry name" value="B3 domain-containing transcription repressor VAL1"/>
    <property type="match status" value="1"/>
</dbReference>
<protein>
    <recommendedName>
        <fullName evidence="14">CW-type domain-containing protein</fullName>
    </recommendedName>
</protein>
<feature type="region of interest" description="Disordered" evidence="9">
    <location>
        <begin position="244"/>
        <end position="279"/>
    </location>
</feature>
<evidence type="ECO:0000256" key="4">
    <source>
        <dbReference type="ARBA" id="ARBA00022833"/>
    </source>
</evidence>
<evidence type="ECO:0000259" key="11">
    <source>
        <dbReference type="PROSITE" id="PS51050"/>
    </source>
</evidence>
<feature type="domain" description="TF-B3" evidence="10">
    <location>
        <begin position="328"/>
        <end position="429"/>
    </location>
</feature>
<evidence type="ECO:0008006" key="14">
    <source>
        <dbReference type="Google" id="ProtNLM"/>
    </source>
</evidence>
<dbReference type="InterPro" id="IPR057743">
    <property type="entry name" value="Zfn_VAL1-3_N"/>
</dbReference>
<dbReference type="STRING" id="3983.A0A2C9U314"/>
<evidence type="ECO:0000313" key="13">
    <source>
        <dbReference type="Proteomes" id="UP000091857"/>
    </source>
</evidence>
<evidence type="ECO:0000313" key="12">
    <source>
        <dbReference type="EMBL" id="OAY24029.1"/>
    </source>
</evidence>
<keyword evidence="7" id="KW-0804">Transcription</keyword>
<evidence type="ECO:0000259" key="10">
    <source>
        <dbReference type="PROSITE" id="PS50863"/>
    </source>
</evidence>
<dbReference type="EMBL" id="CM004404">
    <property type="protein sequence ID" value="OAY24029.1"/>
    <property type="molecule type" value="Genomic_DNA"/>
</dbReference>
<keyword evidence="5" id="KW-0805">Transcription regulation</keyword>
<evidence type="ECO:0000256" key="8">
    <source>
        <dbReference type="ARBA" id="ARBA00023242"/>
    </source>
</evidence>
<organism evidence="12 13">
    <name type="scientific">Manihot esculenta</name>
    <name type="common">Cassava</name>
    <name type="synonym">Jatropha manihot</name>
    <dbReference type="NCBI Taxonomy" id="3983"/>
    <lineage>
        <taxon>Eukaryota</taxon>
        <taxon>Viridiplantae</taxon>
        <taxon>Streptophyta</taxon>
        <taxon>Embryophyta</taxon>
        <taxon>Tracheophyta</taxon>
        <taxon>Spermatophyta</taxon>
        <taxon>Magnoliopsida</taxon>
        <taxon>eudicotyledons</taxon>
        <taxon>Gunneridae</taxon>
        <taxon>Pentapetalae</taxon>
        <taxon>rosids</taxon>
        <taxon>fabids</taxon>
        <taxon>Malpighiales</taxon>
        <taxon>Euphorbiaceae</taxon>
        <taxon>Crotonoideae</taxon>
        <taxon>Manihoteae</taxon>
        <taxon>Manihot</taxon>
    </lineage>
</organism>
<comment type="subcellular location">
    <subcellularLocation>
        <location evidence="1">Nucleus</location>
    </subcellularLocation>
</comment>
<evidence type="ECO:0000256" key="7">
    <source>
        <dbReference type="ARBA" id="ARBA00023163"/>
    </source>
</evidence>
<keyword evidence="3" id="KW-0863">Zinc-finger</keyword>
<dbReference type="CDD" id="cd10017">
    <property type="entry name" value="B3_DNA"/>
    <property type="match status" value="1"/>
</dbReference>
<name>A0A2C9U314_MANES</name>
<gene>
    <name evidence="12" type="ORF">MANES_18G126700v8</name>
</gene>
<evidence type="ECO:0000256" key="1">
    <source>
        <dbReference type="ARBA" id="ARBA00004123"/>
    </source>
</evidence>
<dbReference type="AlphaFoldDB" id="A0A2C9U314"/>
<keyword evidence="4" id="KW-0862">Zinc</keyword>
<dbReference type="Proteomes" id="UP000091857">
    <property type="component" value="Chromosome 18"/>
</dbReference>
<dbReference type="Pfam" id="PF25813">
    <property type="entry name" value="zf_VAL1_N"/>
    <property type="match status" value="1"/>
</dbReference>
<dbReference type="InterPro" id="IPR011124">
    <property type="entry name" value="Znf_CW"/>
</dbReference>
<dbReference type="OrthoDB" id="757982at2759"/>
<dbReference type="GO" id="GO:0003677">
    <property type="term" value="F:DNA binding"/>
    <property type="evidence" value="ECO:0007669"/>
    <property type="project" value="UniProtKB-KW"/>
</dbReference>
<comment type="caution">
    <text evidence="12">The sequence shown here is derived from an EMBL/GenBank/DDBJ whole genome shotgun (WGS) entry which is preliminary data.</text>
</comment>
<dbReference type="PROSITE" id="PS51050">
    <property type="entry name" value="ZF_CW"/>
    <property type="match status" value="1"/>
</dbReference>
<dbReference type="Pfam" id="PF02362">
    <property type="entry name" value="B3"/>
    <property type="match status" value="1"/>
</dbReference>
<evidence type="ECO:0000256" key="5">
    <source>
        <dbReference type="ARBA" id="ARBA00023015"/>
    </source>
</evidence>
<evidence type="ECO:0000256" key="9">
    <source>
        <dbReference type="SAM" id="MobiDB-lite"/>
    </source>
</evidence>
<dbReference type="InterPro" id="IPR003340">
    <property type="entry name" value="B3_DNA-bd"/>
</dbReference>
<dbReference type="Gene3D" id="3.30.40.100">
    <property type="match status" value="1"/>
</dbReference>
<dbReference type="SMR" id="A0A2C9U314"/>
<keyword evidence="13" id="KW-1185">Reference proteome</keyword>
<feature type="region of interest" description="Disordered" evidence="9">
    <location>
        <begin position="429"/>
        <end position="448"/>
    </location>
</feature>
<dbReference type="SMART" id="SM01019">
    <property type="entry name" value="B3"/>
    <property type="match status" value="1"/>
</dbReference>
<evidence type="ECO:0000256" key="3">
    <source>
        <dbReference type="ARBA" id="ARBA00022771"/>
    </source>
</evidence>
<accession>A0A2C9U314</accession>
<dbReference type="Gene3D" id="2.40.330.10">
    <property type="entry name" value="DNA-binding pseudobarrel domain"/>
    <property type="match status" value="1"/>
</dbReference>
<dbReference type="SUPFAM" id="SSF101936">
    <property type="entry name" value="DNA-binding pseudobarrel domain"/>
    <property type="match status" value="1"/>
</dbReference>
<dbReference type="PANTHER" id="PTHR46245">
    <property type="entry name" value="B3 DOMAIN-CONTAINING PROTEIN OS07G0563300"/>
    <property type="match status" value="1"/>
</dbReference>